<dbReference type="GO" id="GO:0006874">
    <property type="term" value="P:intracellular calcium ion homeostasis"/>
    <property type="evidence" value="ECO:0007669"/>
    <property type="project" value="TreeGrafter"/>
</dbReference>
<keyword evidence="14" id="KW-0406">Ion transport</keyword>
<feature type="transmembrane region" description="Helical" evidence="18">
    <location>
        <begin position="587"/>
        <end position="606"/>
    </location>
</feature>
<dbReference type="RefSeq" id="XP_003082066.2">
    <property type="nucleotide sequence ID" value="XM_003082018.2"/>
</dbReference>
<gene>
    <name evidence="20" type="ORF">OT_ostta11g02470</name>
</gene>
<keyword evidence="12 18" id="KW-1133">Transmembrane helix</keyword>
<keyword evidence="13" id="KW-0915">Sodium</keyword>
<dbReference type="PANTHER" id="PTHR10846:SF8">
    <property type="entry name" value="INNER MEMBRANE PROTEIN YRBG"/>
    <property type="match status" value="1"/>
</dbReference>
<feature type="domain" description="Sodium/calcium exchanger membrane region" evidence="19">
    <location>
        <begin position="482"/>
        <end position="631"/>
    </location>
</feature>
<dbReference type="KEGG" id="ota:OT_ostta11g02470"/>
<evidence type="ECO:0000256" key="11">
    <source>
        <dbReference type="ARBA" id="ARBA00022958"/>
    </source>
</evidence>
<evidence type="ECO:0000256" key="9">
    <source>
        <dbReference type="ARBA" id="ARBA00022837"/>
    </source>
</evidence>
<keyword evidence="3" id="KW-0813">Transport</keyword>
<dbReference type="GeneID" id="9835895"/>
<dbReference type="FunCoup" id="A0A090MAD1">
    <property type="interactions" value="142"/>
</dbReference>
<feature type="transmembrane region" description="Helical" evidence="18">
    <location>
        <begin position="107"/>
        <end position="128"/>
    </location>
</feature>
<feature type="region of interest" description="Disordered" evidence="17">
    <location>
        <begin position="414"/>
        <end position="446"/>
    </location>
</feature>
<dbReference type="Proteomes" id="UP000009170">
    <property type="component" value="Unassembled WGS sequence"/>
</dbReference>
<reference evidence="20 21" key="2">
    <citation type="journal article" date="2014" name="BMC Genomics">
        <title>An improved genome of the model marine alga Ostreococcus tauri unfolds by assessing Illumina de novo assemblies.</title>
        <authorList>
            <person name="Blanc-Mathieu R."/>
            <person name="Verhelst B."/>
            <person name="Derelle E."/>
            <person name="Rombauts S."/>
            <person name="Bouget F.Y."/>
            <person name="Carre I."/>
            <person name="Chateau A."/>
            <person name="Eyre-Walker A."/>
            <person name="Grimsley N."/>
            <person name="Moreau H."/>
            <person name="Piegu B."/>
            <person name="Rivals E."/>
            <person name="Schackwitz W."/>
            <person name="Van de Peer Y."/>
            <person name="Piganeau G."/>
        </authorList>
    </citation>
    <scope>NUCLEOTIDE SEQUENCE [LARGE SCALE GENOMIC DNA]</scope>
    <source>
        <strain evidence="21">OTTH 0595 / CCAP 157/2 / RCC745</strain>
    </source>
</reference>
<evidence type="ECO:0000256" key="8">
    <source>
        <dbReference type="ARBA" id="ARBA00022729"/>
    </source>
</evidence>
<comment type="caution">
    <text evidence="20">The sequence shown here is derived from an EMBL/GenBank/DDBJ whole genome shotgun (WGS) entry which is preliminary data.</text>
</comment>
<evidence type="ECO:0000256" key="3">
    <source>
        <dbReference type="ARBA" id="ARBA00022448"/>
    </source>
</evidence>
<keyword evidence="15 18" id="KW-0472">Membrane</keyword>
<protein>
    <submittedName>
        <fullName evidence="20">Sodium/calcium exchanger membrane region</fullName>
    </submittedName>
</protein>
<dbReference type="PANTHER" id="PTHR10846">
    <property type="entry name" value="SODIUM/POTASSIUM/CALCIUM EXCHANGER"/>
    <property type="match status" value="1"/>
</dbReference>
<dbReference type="EMBL" id="CAID01000011">
    <property type="protein sequence ID" value="CEF99687.1"/>
    <property type="molecule type" value="Genomic_DNA"/>
</dbReference>
<keyword evidence="8" id="KW-0732">Signal</keyword>
<dbReference type="GO" id="GO:0015293">
    <property type="term" value="F:symporter activity"/>
    <property type="evidence" value="ECO:0007669"/>
    <property type="project" value="UniProtKB-KW"/>
</dbReference>
<evidence type="ECO:0000313" key="21">
    <source>
        <dbReference type="Proteomes" id="UP000009170"/>
    </source>
</evidence>
<dbReference type="InterPro" id="IPR044880">
    <property type="entry name" value="NCX_ion-bd_dom_sf"/>
</dbReference>
<evidence type="ECO:0000256" key="17">
    <source>
        <dbReference type="SAM" id="MobiDB-lite"/>
    </source>
</evidence>
<feature type="transmembrane region" description="Helical" evidence="18">
    <location>
        <begin position="547"/>
        <end position="567"/>
    </location>
</feature>
<feature type="transmembrane region" description="Helical" evidence="18">
    <location>
        <begin position="164"/>
        <end position="182"/>
    </location>
</feature>
<evidence type="ECO:0000256" key="18">
    <source>
        <dbReference type="SAM" id="Phobius"/>
    </source>
</evidence>
<evidence type="ECO:0000256" key="12">
    <source>
        <dbReference type="ARBA" id="ARBA00022989"/>
    </source>
</evidence>
<evidence type="ECO:0000256" key="7">
    <source>
        <dbReference type="ARBA" id="ARBA00022692"/>
    </source>
</evidence>
<dbReference type="OrthoDB" id="2127281at2759"/>
<keyword evidence="10" id="KW-0769">Symport</keyword>
<keyword evidence="21" id="KW-1185">Reference proteome</keyword>
<feature type="domain" description="Sodium/calcium exchanger membrane region" evidence="19">
    <location>
        <begin position="169"/>
        <end position="312"/>
    </location>
</feature>
<dbReference type="InterPro" id="IPR004481">
    <property type="entry name" value="K/Na/Ca-exchanger"/>
</dbReference>
<dbReference type="NCBIfam" id="TIGR00367">
    <property type="entry name" value="calcium/sodium antiporter"/>
    <property type="match status" value="1"/>
</dbReference>
<dbReference type="Pfam" id="PF01699">
    <property type="entry name" value="Na_Ca_ex"/>
    <property type="match status" value="2"/>
</dbReference>
<feature type="compositionally biased region" description="Acidic residues" evidence="17">
    <location>
        <begin position="428"/>
        <end position="441"/>
    </location>
</feature>
<dbReference type="GO" id="GO:0005262">
    <property type="term" value="F:calcium channel activity"/>
    <property type="evidence" value="ECO:0007669"/>
    <property type="project" value="TreeGrafter"/>
</dbReference>
<evidence type="ECO:0000256" key="5">
    <source>
        <dbReference type="ARBA" id="ARBA00022538"/>
    </source>
</evidence>
<name>A0A090MAD1_OSTTA</name>
<dbReference type="InParanoid" id="A0A090MAD1"/>
<sequence>MGQDVDDRDRGVDIARARASTARTRARVALGGVDRRRRYVRRRPRRRCGAGDGGMRIVQRRTTMTTTTTGVDVVDARGDGGRTIEGSVGTMTPRDARRMRARRRREGRGFAVCLACGALAVVALAATARDLGRAAGDLAGGGGRKLLSSSTCKATESWEKKGGLVAYFVGVVYLFIGIAIVCDDFFVASLEKICERLGLSDDVAGATFMAAGSSAPELAASAMSLINSGADNAIGVGTIVGSAVFNILVIIGATVIFAGETLKLDWRPLARDCTFYFAAIIGITLTFNGGVVNWWEGLIYVCLYMLYIAFMWKNQYFMELLDRKFGKYMKSMTDSASDMEDGLGDGAVEMKDQASRRNEPGDIKQQLSVTGSIYVGFAAQRFKAALDKNKIKKALSVGELRAIRQQTEKVTWFHHHVNRPPSPRSPADEQDADEDDDDEETNPFAMPEDWKKRPMWVLSLPWYTVLTFTVPPCHRKEWENWYIVSFCVSVAYIGVISHYMVEWCARIGCILSIPPVVMGTTVLAAGTSIPDALSSISVARDGFADMAVANAVGSNVFDIWLGLGLPWTLYLSWQNPSYIVVSTAELLPSSLILLGVLFMYVSSVAMNGFQITRKMGQTYVGTYAVYALYNIFVVWVADVYNQS</sequence>
<feature type="transmembrane region" description="Helical" evidence="18">
    <location>
        <begin position="269"/>
        <end position="288"/>
    </location>
</feature>
<evidence type="ECO:0000256" key="4">
    <source>
        <dbReference type="ARBA" id="ARBA00022449"/>
    </source>
</evidence>
<feature type="transmembrane region" description="Helical" evidence="18">
    <location>
        <begin position="505"/>
        <end position="526"/>
    </location>
</feature>
<proteinExistence type="inferred from homology"/>
<evidence type="ECO:0000256" key="14">
    <source>
        <dbReference type="ARBA" id="ARBA00023065"/>
    </source>
</evidence>
<keyword evidence="4" id="KW-0050">Antiport</keyword>
<dbReference type="FunFam" id="1.20.1420.30:FF:000009">
    <property type="entry name" value="sodium/potassium/calcium exchanger 5 isoform X2"/>
    <property type="match status" value="1"/>
</dbReference>
<comment type="subcellular location">
    <subcellularLocation>
        <location evidence="1">Membrane</location>
        <topology evidence="1">Multi-pass membrane protein</topology>
    </subcellularLocation>
</comment>
<evidence type="ECO:0000256" key="15">
    <source>
        <dbReference type="ARBA" id="ARBA00023136"/>
    </source>
</evidence>
<keyword evidence="9" id="KW-0106">Calcium</keyword>
<evidence type="ECO:0000256" key="13">
    <source>
        <dbReference type="ARBA" id="ARBA00023053"/>
    </source>
</evidence>
<keyword evidence="7 18" id="KW-0812">Transmembrane</keyword>
<dbReference type="AlphaFoldDB" id="A0A090MAD1"/>
<dbReference type="Gene3D" id="1.20.1420.30">
    <property type="entry name" value="NCX, central ion-binding region"/>
    <property type="match status" value="2"/>
</dbReference>
<feature type="transmembrane region" description="Helical" evidence="18">
    <location>
        <begin position="232"/>
        <end position="257"/>
    </location>
</feature>
<accession>A0A090MAD1</accession>
<evidence type="ECO:0000256" key="10">
    <source>
        <dbReference type="ARBA" id="ARBA00022847"/>
    </source>
</evidence>
<dbReference type="GO" id="GO:0008273">
    <property type="term" value="F:calcium, potassium:sodium antiporter activity"/>
    <property type="evidence" value="ECO:0007669"/>
    <property type="project" value="TreeGrafter"/>
</dbReference>
<dbReference type="InterPro" id="IPR004837">
    <property type="entry name" value="NaCa_Exmemb"/>
</dbReference>
<evidence type="ECO:0000256" key="2">
    <source>
        <dbReference type="ARBA" id="ARBA00005364"/>
    </source>
</evidence>
<evidence type="ECO:0000259" key="19">
    <source>
        <dbReference type="Pfam" id="PF01699"/>
    </source>
</evidence>
<organism evidence="20 21">
    <name type="scientific">Ostreococcus tauri</name>
    <name type="common">Marine green alga</name>
    <dbReference type="NCBI Taxonomy" id="70448"/>
    <lineage>
        <taxon>Eukaryota</taxon>
        <taxon>Viridiplantae</taxon>
        <taxon>Chlorophyta</taxon>
        <taxon>Mamiellophyceae</taxon>
        <taxon>Mamiellales</taxon>
        <taxon>Bathycoccaceae</taxon>
        <taxon>Ostreococcus</taxon>
    </lineage>
</organism>
<reference evidence="21" key="1">
    <citation type="journal article" date="2006" name="Proc. Natl. Acad. Sci. U.S.A.">
        <title>Genome analysis of the smallest free-living eukaryote Ostreococcus tauri unveils many unique features.</title>
        <authorList>
            <person name="Derelle E."/>
            <person name="Ferraz C."/>
            <person name="Rombauts S."/>
            <person name="Rouze P."/>
            <person name="Worden A.Z."/>
            <person name="Robbens S."/>
            <person name="Partensky F."/>
            <person name="Degroeve S."/>
            <person name="Echeynie S."/>
            <person name="Cooke R."/>
            <person name="Saeys Y."/>
            <person name="Wuyts J."/>
            <person name="Jabbari K."/>
            <person name="Bowler C."/>
            <person name="Panaud O."/>
            <person name="Piegu B."/>
            <person name="Ball S.G."/>
            <person name="Ral J.-P."/>
            <person name="Bouget F.-Y."/>
            <person name="Piganeau G."/>
            <person name="De Baets B."/>
            <person name="Picard A."/>
            <person name="Delseny M."/>
            <person name="Demaille J."/>
            <person name="Van de Peer Y."/>
            <person name="Moreau H."/>
        </authorList>
    </citation>
    <scope>NUCLEOTIDE SEQUENCE [LARGE SCALE GENOMIC DNA]</scope>
    <source>
        <strain evidence="21">OTTH 0595 / CCAP 157/2 / RCC745</strain>
    </source>
</reference>
<dbReference type="GO" id="GO:0005886">
    <property type="term" value="C:plasma membrane"/>
    <property type="evidence" value="ECO:0007669"/>
    <property type="project" value="TreeGrafter"/>
</dbReference>
<evidence type="ECO:0000256" key="16">
    <source>
        <dbReference type="ARBA" id="ARBA00023201"/>
    </source>
</evidence>
<evidence type="ECO:0000313" key="20">
    <source>
        <dbReference type="EMBL" id="CEF99687.1"/>
    </source>
</evidence>
<evidence type="ECO:0000256" key="1">
    <source>
        <dbReference type="ARBA" id="ARBA00004141"/>
    </source>
</evidence>
<comment type="similarity">
    <text evidence="2">Belongs to the Ca(2+):cation antiporter (CaCA) (TC 2.A.19) family. SLC24A subfamily.</text>
</comment>
<keyword evidence="6" id="KW-0109">Calcium transport</keyword>
<feature type="transmembrane region" description="Helical" evidence="18">
    <location>
        <begin position="618"/>
        <end position="637"/>
    </location>
</feature>
<keyword evidence="5" id="KW-0633">Potassium transport</keyword>
<keyword evidence="11" id="KW-0630">Potassium</keyword>
<evidence type="ECO:0000256" key="6">
    <source>
        <dbReference type="ARBA" id="ARBA00022568"/>
    </source>
</evidence>
<feature type="transmembrane region" description="Helical" evidence="18">
    <location>
        <begin position="481"/>
        <end position="499"/>
    </location>
</feature>
<keyword evidence="16" id="KW-0739">Sodium transport</keyword>